<evidence type="ECO:0000313" key="1">
    <source>
        <dbReference type="EMBL" id="SYV89549.1"/>
    </source>
</evidence>
<accession>A0A3B0NYT7</accession>
<dbReference type="AlphaFoldDB" id="A0A3B0NYT7"/>
<evidence type="ECO:0000313" key="2">
    <source>
        <dbReference type="Proteomes" id="UP000259864"/>
    </source>
</evidence>
<proteinExistence type="predicted"/>
<dbReference type="KEGG" id="mala:NCTC10135_00037"/>
<organism evidence="1 2">
    <name type="scientific">Metamycoplasma alkalescens</name>
    <dbReference type="NCBI Taxonomy" id="45363"/>
    <lineage>
        <taxon>Bacteria</taxon>
        <taxon>Bacillati</taxon>
        <taxon>Mycoplasmatota</taxon>
        <taxon>Mycoplasmoidales</taxon>
        <taxon>Metamycoplasmataceae</taxon>
        <taxon>Metamycoplasma</taxon>
    </lineage>
</organism>
<dbReference type="STRING" id="1188234.MALK_3110"/>
<reference evidence="2" key="1">
    <citation type="submission" date="2018-06" db="EMBL/GenBank/DDBJ databases">
        <authorList>
            <consortium name="Pathogen Informatics"/>
        </authorList>
    </citation>
    <scope>NUCLEOTIDE SEQUENCE [LARGE SCALE GENOMIC DNA]</scope>
    <source>
        <strain evidence="2">NCTC10135</strain>
    </source>
</reference>
<feature type="non-terminal residue" evidence="1">
    <location>
        <position position="42"/>
    </location>
</feature>
<gene>
    <name evidence="1" type="ORF">NCTC10135_00037</name>
</gene>
<sequence>MQEQNKEYKTLLDVVEEILDGKDNMEFAKLFDMTQKILFPRW</sequence>
<name>A0A3B0NYT7_9BACT</name>
<dbReference type="EMBL" id="LS991949">
    <property type="protein sequence ID" value="SYV89549.1"/>
    <property type="molecule type" value="Genomic_DNA"/>
</dbReference>
<dbReference type="Proteomes" id="UP000259864">
    <property type="component" value="Chromosome 1"/>
</dbReference>
<protein>
    <submittedName>
        <fullName evidence="1">Uncharacterized protein</fullName>
    </submittedName>
</protein>